<dbReference type="InterPro" id="IPR033413">
    <property type="entry name" value="DUF5117"/>
</dbReference>
<dbReference type="InterPro" id="IPR024079">
    <property type="entry name" value="MetalloPept_cat_dom_sf"/>
</dbReference>
<gene>
    <name evidence="4" type="ordered locus">Kkor_2140</name>
</gene>
<evidence type="ECO:0000313" key="5">
    <source>
        <dbReference type="Proteomes" id="UP000001231"/>
    </source>
</evidence>
<accession>C7R7L7</accession>
<evidence type="ECO:0000313" key="4">
    <source>
        <dbReference type="EMBL" id="ACV27550.1"/>
    </source>
</evidence>
<dbReference type="AlphaFoldDB" id="C7R7L7"/>
<reference evidence="4 5" key="1">
    <citation type="journal article" date="2009" name="Stand. Genomic Sci.">
        <title>Complete genome sequence of Kangiella koreensis type strain (SW-125).</title>
        <authorList>
            <person name="Han C."/>
            <person name="Sikorski J."/>
            <person name="Lapidus A."/>
            <person name="Nolan M."/>
            <person name="Glavina Del Rio T."/>
            <person name="Tice H."/>
            <person name="Cheng J.F."/>
            <person name="Lucas S."/>
            <person name="Chen F."/>
            <person name="Copeland A."/>
            <person name="Ivanova N."/>
            <person name="Mavromatis K."/>
            <person name="Ovchinnikova G."/>
            <person name="Pati A."/>
            <person name="Bruce D."/>
            <person name="Goodwin L."/>
            <person name="Pitluck S."/>
            <person name="Chen A."/>
            <person name="Palaniappan K."/>
            <person name="Land M."/>
            <person name="Hauser L."/>
            <person name="Chang Y.J."/>
            <person name="Jeffries C.D."/>
            <person name="Chain P."/>
            <person name="Saunders E."/>
            <person name="Brettin T."/>
            <person name="Goker M."/>
            <person name="Tindall B.J."/>
            <person name="Bristow J."/>
            <person name="Eisen J.A."/>
            <person name="Markowitz V."/>
            <person name="Hugenholtz P."/>
            <person name="Kyrpides N.C."/>
            <person name="Klenk H.P."/>
            <person name="Detter J.C."/>
        </authorList>
    </citation>
    <scope>NUCLEOTIDE SEQUENCE [LARGE SCALE GENOMIC DNA]</scope>
    <source>
        <strain evidence="5">DSM 16069 / KCTC 12182 / SW-125</strain>
    </source>
</reference>
<dbReference type="InterPro" id="IPR034032">
    <property type="entry name" value="Zn_MMP-like_bac"/>
</dbReference>
<dbReference type="EMBL" id="CP001707">
    <property type="protein sequence ID" value="ACV27550.1"/>
    <property type="molecule type" value="Genomic_DNA"/>
</dbReference>
<dbReference type="PANTHER" id="PTHR38478:SF1">
    <property type="entry name" value="ZINC DEPENDENT METALLOPROTEASE DOMAIN LIPOPROTEIN"/>
    <property type="match status" value="1"/>
</dbReference>
<dbReference type="Pfam" id="PF17148">
    <property type="entry name" value="DUF5117"/>
    <property type="match status" value="1"/>
</dbReference>
<protein>
    <recommendedName>
        <fullName evidence="6">Extracellular metal-dependent peptidase</fullName>
    </recommendedName>
</protein>
<dbReference type="eggNOG" id="COG1913">
    <property type="taxonomic scope" value="Bacteria"/>
</dbReference>
<evidence type="ECO:0000259" key="3">
    <source>
        <dbReference type="Pfam" id="PF17148"/>
    </source>
</evidence>
<dbReference type="KEGG" id="kko:Kkor_2140"/>
<dbReference type="RefSeq" id="WP_015781155.1">
    <property type="nucleotide sequence ID" value="NC_013166.1"/>
</dbReference>
<sequence>MLKAVQGLIGGVCLLAVMITANAASWSEIENKSRRVNGFMPYYLSTSEGKVWLEVSKFEQPFIMYTGLPFGIGSNDIGLDRGQLGESRLVQFERYGNKVFLKHLNTRYRADTDNPAEKNSVNEAFASSVLHGFEIDARSGNRYLIDLTAFLQQDLHGVSERLKATDQGSFSVDSSRSALVAEKVKNFPKNTLFESVLTFKGSGAGNFIKQVVPTPDAITVHQHVSFVALPDDKYQPRVFHPKSGFFELTYADYASPIEQPIEKKLIYRHRLERDKDGKIKPIVYYLDPGAPEPVRTALLDGARWWEQAFAAIGLEGAYEVRDLPADADPMDVRYNVIQWVHRATRGWSYGMAMSDPRTGEIIKGHVTLGSLRVRQDLLIANALTGVYGKEGDKQAAMDMALARIRQLSAHEVGHTLGIAHNFAASPSNRASVMDYPHPLVTLNGDKVSLKGAYAEGIGKWDIEAVRYGYTEFGNELEPEQEVEALRKIVRDSSAKGLMFISDPDARPASGANPSAHLWDNGQNPAAELARVLEVREVALGKFGHNNLADGTPYSELAETLVPLYLFHRYQVEAAVKLVGGVNYEYSVKGDTYRPVRPVEEGLQKQAIGVLLSTLAVEQLMLPDSVLQVIPPKAYGYYKNRESFNGYTGLTLDPVSMAEASAKHTLQLLLNPERLARLLQQKGQAAELPGVEEVVTQLLTTTLRSPEQAGLNGLIQQRVDYLTVMQLLTAASDKNASPEVRAHLHHEIGKLDGWLTTQSKRNSVRYAWLKDLVVQYLNGDFVPNEEAQSLPIPPGSPIGS</sequence>
<dbReference type="CDD" id="cd04276">
    <property type="entry name" value="ZnMc_MMP_like_2"/>
    <property type="match status" value="1"/>
</dbReference>
<evidence type="ECO:0008006" key="6">
    <source>
        <dbReference type="Google" id="ProtNLM"/>
    </source>
</evidence>
<feature type="domain" description="EcxA zinc-binding" evidence="2">
    <location>
        <begin position="394"/>
        <end position="705"/>
    </location>
</feature>
<dbReference type="GO" id="GO:0008237">
    <property type="term" value="F:metallopeptidase activity"/>
    <property type="evidence" value="ECO:0007669"/>
    <property type="project" value="InterPro"/>
</dbReference>
<dbReference type="STRING" id="523791.Kkor_2140"/>
<dbReference type="Pfam" id="PF16313">
    <property type="entry name" value="DUF4953"/>
    <property type="match status" value="1"/>
</dbReference>
<proteinExistence type="predicted"/>
<name>C7R7L7_KANKD</name>
<dbReference type="InterPro" id="IPR032534">
    <property type="entry name" value="EcxA_zinc-bd"/>
</dbReference>
<feature type="chain" id="PRO_5002983512" description="Extracellular metal-dependent peptidase" evidence="1">
    <location>
        <begin position="24"/>
        <end position="799"/>
    </location>
</feature>
<organism evidence="4 5">
    <name type="scientific">Kangiella koreensis (strain DSM 16069 / JCM 12317 / KCTC 12182 / SW-125)</name>
    <dbReference type="NCBI Taxonomy" id="523791"/>
    <lineage>
        <taxon>Bacteria</taxon>
        <taxon>Pseudomonadati</taxon>
        <taxon>Pseudomonadota</taxon>
        <taxon>Gammaproteobacteria</taxon>
        <taxon>Kangiellales</taxon>
        <taxon>Kangiellaceae</taxon>
        <taxon>Kangiella</taxon>
    </lineage>
</organism>
<keyword evidence="1" id="KW-0732">Signal</keyword>
<evidence type="ECO:0000259" key="2">
    <source>
        <dbReference type="Pfam" id="PF16313"/>
    </source>
</evidence>
<dbReference type="HOGENOM" id="CLU_008630_0_0_6"/>
<evidence type="ECO:0000256" key="1">
    <source>
        <dbReference type="SAM" id="SignalP"/>
    </source>
</evidence>
<feature type="signal peptide" evidence="1">
    <location>
        <begin position="1"/>
        <end position="23"/>
    </location>
</feature>
<dbReference type="InParanoid" id="C7R7L7"/>
<feature type="domain" description="DUF5117" evidence="3">
    <location>
        <begin position="82"/>
        <end position="272"/>
    </location>
</feature>
<dbReference type="OrthoDB" id="9776599at2"/>
<dbReference type="PANTHER" id="PTHR38478">
    <property type="entry name" value="PEPTIDASE M1A AND M12B"/>
    <property type="match status" value="1"/>
</dbReference>
<dbReference type="Gene3D" id="3.40.390.10">
    <property type="entry name" value="Collagenase (Catalytic Domain)"/>
    <property type="match status" value="1"/>
</dbReference>
<dbReference type="Proteomes" id="UP000001231">
    <property type="component" value="Chromosome"/>
</dbReference>
<keyword evidence="5" id="KW-1185">Reference proteome</keyword>
<dbReference type="SUPFAM" id="SSF55486">
    <property type="entry name" value="Metalloproteases ('zincins'), catalytic domain"/>
    <property type="match status" value="1"/>
</dbReference>